<keyword evidence="1 4" id="KW-0489">Methyltransferase</keyword>
<gene>
    <name evidence="4" type="primary">menG</name>
    <name evidence="5" type="ORF">OP10G_1873</name>
</gene>
<dbReference type="OrthoDB" id="9808140at2"/>
<dbReference type="GO" id="GO:0032259">
    <property type="term" value="P:methylation"/>
    <property type="evidence" value="ECO:0007669"/>
    <property type="project" value="UniProtKB-KW"/>
</dbReference>
<dbReference type="HAMAP" id="MF_01813">
    <property type="entry name" value="MenG_UbiE_methyltr"/>
    <property type="match status" value="1"/>
</dbReference>
<proteinExistence type="inferred from homology"/>
<dbReference type="InterPro" id="IPR023576">
    <property type="entry name" value="UbiE/COQ5_MeTrFase_CS"/>
</dbReference>
<dbReference type="EMBL" id="CP007139">
    <property type="protein sequence ID" value="AIE85241.1"/>
    <property type="molecule type" value="Genomic_DNA"/>
</dbReference>
<dbReference type="GO" id="GO:0009234">
    <property type="term" value="P:menaquinone biosynthetic process"/>
    <property type="evidence" value="ECO:0007669"/>
    <property type="project" value="UniProtKB-UniRule"/>
</dbReference>
<evidence type="ECO:0000256" key="4">
    <source>
        <dbReference type="HAMAP-Rule" id="MF_01813"/>
    </source>
</evidence>
<dbReference type="Proteomes" id="UP000027982">
    <property type="component" value="Chromosome"/>
</dbReference>
<dbReference type="PROSITE" id="PS51608">
    <property type="entry name" value="SAM_MT_UBIE"/>
    <property type="match status" value="1"/>
</dbReference>
<comment type="catalytic activity">
    <reaction evidence="4">
        <text>a 2-demethylmenaquinol + S-adenosyl-L-methionine = a menaquinol + S-adenosyl-L-homocysteine + H(+)</text>
        <dbReference type="Rhea" id="RHEA:42640"/>
        <dbReference type="Rhea" id="RHEA-COMP:9539"/>
        <dbReference type="Rhea" id="RHEA-COMP:9563"/>
        <dbReference type="ChEBI" id="CHEBI:15378"/>
        <dbReference type="ChEBI" id="CHEBI:18151"/>
        <dbReference type="ChEBI" id="CHEBI:55437"/>
        <dbReference type="ChEBI" id="CHEBI:57856"/>
        <dbReference type="ChEBI" id="CHEBI:59789"/>
        <dbReference type="EC" id="2.1.1.163"/>
    </reaction>
</comment>
<keyword evidence="6" id="KW-1185">Reference proteome</keyword>
<evidence type="ECO:0000256" key="3">
    <source>
        <dbReference type="ARBA" id="ARBA00022691"/>
    </source>
</evidence>
<keyword evidence="2 4" id="KW-0808">Transferase</keyword>
<dbReference type="eggNOG" id="COG2226">
    <property type="taxonomic scope" value="Bacteria"/>
</dbReference>
<dbReference type="PANTHER" id="PTHR43591:SF24">
    <property type="entry name" value="2-METHOXY-6-POLYPRENYL-1,4-BENZOQUINOL METHYLASE, MITOCHONDRIAL"/>
    <property type="match status" value="1"/>
</dbReference>
<dbReference type="NCBIfam" id="TIGR01934">
    <property type="entry name" value="MenG_MenH_UbiE"/>
    <property type="match status" value="1"/>
</dbReference>
<dbReference type="SUPFAM" id="SSF53335">
    <property type="entry name" value="S-adenosyl-L-methionine-dependent methyltransferases"/>
    <property type="match status" value="1"/>
</dbReference>
<evidence type="ECO:0000256" key="1">
    <source>
        <dbReference type="ARBA" id="ARBA00022603"/>
    </source>
</evidence>
<feature type="binding site" evidence="4">
    <location>
        <position position="91"/>
    </location>
    <ligand>
        <name>S-adenosyl-L-methionine</name>
        <dbReference type="ChEBI" id="CHEBI:59789"/>
    </ligand>
</feature>
<keyword evidence="3 4" id="KW-0949">S-adenosyl-L-methionine</keyword>
<dbReference type="STRING" id="661478.OP10G_1873"/>
<evidence type="ECO:0000313" key="6">
    <source>
        <dbReference type="Proteomes" id="UP000027982"/>
    </source>
</evidence>
<evidence type="ECO:0000256" key="2">
    <source>
        <dbReference type="ARBA" id="ARBA00022679"/>
    </source>
</evidence>
<dbReference type="InterPro" id="IPR029063">
    <property type="entry name" value="SAM-dependent_MTases_sf"/>
</dbReference>
<dbReference type="Gene3D" id="3.40.50.150">
    <property type="entry name" value="Vaccinia Virus protein VP39"/>
    <property type="match status" value="1"/>
</dbReference>
<dbReference type="KEGG" id="fgi:OP10G_1873"/>
<dbReference type="InterPro" id="IPR004033">
    <property type="entry name" value="UbiE/COQ5_MeTrFase"/>
</dbReference>
<comment type="caution">
    <text evidence="4">Lacks conserved residue(s) required for the propagation of feature annotation.</text>
</comment>
<dbReference type="CDD" id="cd02440">
    <property type="entry name" value="AdoMet_MTases"/>
    <property type="match status" value="1"/>
</dbReference>
<comment type="similarity">
    <text evidence="4">Belongs to the class I-like SAM-binding methyltransferase superfamily. MenG/UbiE family.</text>
</comment>
<dbReference type="UniPathway" id="UPA00079">
    <property type="reaction ID" value="UER00169"/>
</dbReference>
<feature type="binding site" evidence="4">
    <location>
        <begin position="113"/>
        <end position="114"/>
    </location>
    <ligand>
        <name>S-adenosyl-L-methionine</name>
        <dbReference type="ChEBI" id="CHEBI:59789"/>
    </ligand>
</feature>
<dbReference type="GO" id="GO:0043770">
    <property type="term" value="F:demethylmenaquinone methyltransferase activity"/>
    <property type="evidence" value="ECO:0007669"/>
    <property type="project" value="UniProtKB-UniRule"/>
</dbReference>
<reference evidence="5 6" key="1">
    <citation type="journal article" date="2014" name="PLoS ONE">
        <title>The first complete genome sequence of the class fimbriimonadia in the phylum armatimonadetes.</title>
        <authorList>
            <person name="Hu Z.Y."/>
            <person name="Wang Y.Z."/>
            <person name="Im W.T."/>
            <person name="Wang S.Y."/>
            <person name="Zhao G.P."/>
            <person name="Zheng H.J."/>
            <person name="Quan Z.X."/>
        </authorList>
    </citation>
    <scope>NUCLEOTIDE SEQUENCE [LARGE SCALE GENOMIC DNA]</scope>
    <source>
        <strain evidence="5">Gsoil 348</strain>
    </source>
</reference>
<comment type="function">
    <text evidence="4">Methyltransferase required for the conversion of demethylmenaquinol (DMKH2) to menaquinol (MKH2).</text>
</comment>
<name>A0A068NP71_FIMGI</name>
<keyword evidence="4" id="KW-0474">Menaquinone biosynthesis</keyword>
<organism evidence="5 6">
    <name type="scientific">Fimbriimonas ginsengisoli Gsoil 348</name>
    <dbReference type="NCBI Taxonomy" id="661478"/>
    <lineage>
        <taxon>Bacteria</taxon>
        <taxon>Bacillati</taxon>
        <taxon>Armatimonadota</taxon>
        <taxon>Fimbriimonadia</taxon>
        <taxon>Fimbriimonadales</taxon>
        <taxon>Fimbriimonadaceae</taxon>
        <taxon>Fimbriimonas</taxon>
    </lineage>
</organism>
<comment type="pathway">
    <text evidence="4">Quinol/quinone metabolism; menaquinone biosynthesis; menaquinol from 1,4-dihydroxy-2-naphthoate: step 2/2.</text>
</comment>
<protein>
    <recommendedName>
        <fullName evidence="4">Demethylmenaquinone methyltransferase</fullName>
        <ecNumber evidence="4">2.1.1.163</ecNumber>
    </recommendedName>
</protein>
<dbReference type="PROSITE" id="PS01183">
    <property type="entry name" value="UBIE_1"/>
    <property type="match status" value="1"/>
</dbReference>
<dbReference type="Pfam" id="PF01209">
    <property type="entry name" value="Ubie_methyltran"/>
    <property type="match status" value="1"/>
</dbReference>
<dbReference type="EC" id="2.1.1.163" evidence="4"/>
<evidence type="ECO:0000313" key="5">
    <source>
        <dbReference type="EMBL" id="AIE85241.1"/>
    </source>
</evidence>
<feature type="binding site" evidence="4">
    <location>
        <position position="70"/>
    </location>
    <ligand>
        <name>S-adenosyl-L-methionine</name>
        <dbReference type="ChEBI" id="CHEBI:59789"/>
    </ligand>
</feature>
<dbReference type="HOGENOM" id="CLU_037990_0_0_0"/>
<accession>A0A068NP71</accession>
<dbReference type="RefSeq" id="WP_025226170.1">
    <property type="nucleotide sequence ID" value="NZ_CP007139.1"/>
</dbReference>
<dbReference type="AlphaFoldDB" id="A0A068NP71"/>
<dbReference type="NCBIfam" id="NF001244">
    <property type="entry name" value="PRK00216.1-5"/>
    <property type="match status" value="1"/>
</dbReference>
<dbReference type="PANTHER" id="PTHR43591">
    <property type="entry name" value="METHYLTRANSFERASE"/>
    <property type="match status" value="1"/>
</dbReference>
<sequence>MATQVEERIWTAEGARKRATVQQMFAEIAPTYDLLNGMMSFSLHHRWRTYAVSLLKLQPGDSALDVCCGTGDFLFPLRKAVGTAGHVAGVDFCAPMLARASEKLHANILALGDACQLPIAGSSVHGVTVGWGIRNVPDIDGAHREIARVLKPGGRFVSLDMARPRNRAVRAVSEFVFNSIVPRLGALFGKTQAYTYLPKSTQRFWTREQLAASMESAGMVEVGHRDLMFGNICIHYGRKADPGGTLGETRE</sequence>